<evidence type="ECO:0000256" key="1">
    <source>
        <dbReference type="ARBA" id="ARBA00022553"/>
    </source>
</evidence>
<evidence type="ECO:0000256" key="2">
    <source>
        <dbReference type="PROSITE-ProRule" id="PRU00169"/>
    </source>
</evidence>
<dbReference type="AlphaFoldDB" id="A0A4R8LTE0"/>
<dbReference type="Gene3D" id="3.40.50.2300">
    <property type="match status" value="1"/>
</dbReference>
<dbReference type="PANTHER" id="PTHR44591:SF3">
    <property type="entry name" value="RESPONSE REGULATORY DOMAIN-CONTAINING PROTEIN"/>
    <property type="match status" value="1"/>
</dbReference>
<keyword evidence="5" id="KW-1185">Reference proteome</keyword>
<dbReference type="PROSITE" id="PS50110">
    <property type="entry name" value="RESPONSE_REGULATORY"/>
    <property type="match status" value="1"/>
</dbReference>
<proteinExistence type="predicted"/>
<evidence type="ECO:0000313" key="4">
    <source>
        <dbReference type="EMBL" id="TDY50963.1"/>
    </source>
</evidence>
<comment type="caution">
    <text evidence="4">The sequence shown here is derived from an EMBL/GenBank/DDBJ whole genome shotgun (WGS) entry which is preliminary data.</text>
</comment>
<evidence type="ECO:0000259" key="3">
    <source>
        <dbReference type="PROSITE" id="PS50110"/>
    </source>
</evidence>
<dbReference type="Proteomes" id="UP000295509">
    <property type="component" value="Unassembled WGS sequence"/>
</dbReference>
<gene>
    <name evidence="4" type="ORF">BX592_108200</name>
</gene>
<accession>A0A4R8LTE0</accession>
<protein>
    <submittedName>
        <fullName evidence="4">Response regulator receiver domain-containing protein</fullName>
    </submittedName>
</protein>
<dbReference type="PANTHER" id="PTHR44591">
    <property type="entry name" value="STRESS RESPONSE REGULATOR PROTEIN 1"/>
    <property type="match status" value="1"/>
</dbReference>
<reference evidence="4 5" key="1">
    <citation type="submission" date="2019-03" db="EMBL/GenBank/DDBJ databases">
        <title>Genomic Encyclopedia of Type Strains, Phase III (KMG-III): the genomes of soil and plant-associated and newly described type strains.</title>
        <authorList>
            <person name="Whitman W."/>
        </authorList>
    </citation>
    <scope>NUCLEOTIDE SEQUENCE [LARGE SCALE GENOMIC DNA]</scope>
    <source>
        <strain evidence="4 5">LMG 29544</strain>
    </source>
</reference>
<dbReference type="GO" id="GO:0000160">
    <property type="term" value="P:phosphorelay signal transduction system"/>
    <property type="evidence" value="ECO:0007669"/>
    <property type="project" value="InterPro"/>
</dbReference>
<dbReference type="InterPro" id="IPR058245">
    <property type="entry name" value="NreC/VraR/RcsB-like_REC"/>
</dbReference>
<feature type="domain" description="Response regulatory" evidence="3">
    <location>
        <begin position="13"/>
        <end position="129"/>
    </location>
</feature>
<dbReference type="CDD" id="cd17535">
    <property type="entry name" value="REC_NarL-like"/>
    <property type="match status" value="1"/>
</dbReference>
<keyword evidence="1 2" id="KW-0597">Phosphoprotein</keyword>
<dbReference type="InterPro" id="IPR011006">
    <property type="entry name" value="CheY-like_superfamily"/>
</dbReference>
<dbReference type="SUPFAM" id="SSF52172">
    <property type="entry name" value="CheY-like"/>
    <property type="match status" value="1"/>
</dbReference>
<feature type="modified residue" description="4-aspartylphosphate" evidence="2">
    <location>
        <position position="64"/>
    </location>
</feature>
<sequence length="133" mass="14361">MPILFRMETGIVTVYLVEDASQVRRNIALLLEMIAGVQVVGEAEDSETALGEISARRPDVAIIDLWLSSGSGIELISALSHALPDVVTIAFTNHSGPAFRAACKTAGVHYFFDKTTEIDAACRTIETLVSARR</sequence>
<dbReference type="EMBL" id="SORE01000008">
    <property type="protein sequence ID" value="TDY50963.1"/>
    <property type="molecule type" value="Genomic_DNA"/>
</dbReference>
<evidence type="ECO:0000313" key="5">
    <source>
        <dbReference type="Proteomes" id="UP000295509"/>
    </source>
</evidence>
<dbReference type="InterPro" id="IPR001789">
    <property type="entry name" value="Sig_transdc_resp-reg_receiver"/>
</dbReference>
<organism evidence="4 5">
    <name type="scientific">Paraburkholderia rhizosphaerae</name>
    <dbReference type="NCBI Taxonomy" id="480658"/>
    <lineage>
        <taxon>Bacteria</taxon>
        <taxon>Pseudomonadati</taxon>
        <taxon>Pseudomonadota</taxon>
        <taxon>Betaproteobacteria</taxon>
        <taxon>Burkholderiales</taxon>
        <taxon>Burkholderiaceae</taxon>
        <taxon>Paraburkholderia</taxon>
    </lineage>
</organism>
<dbReference type="InterPro" id="IPR050595">
    <property type="entry name" value="Bact_response_regulator"/>
</dbReference>
<name>A0A4R8LTE0_9BURK</name>
<dbReference type="Pfam" id="PF00072">
    <property type="entry name" value="Response_reg"/>
    <property type="match status" value="1"/>
</dbReference>
<dbReference type="SMART" id="SM00448">
    <property type="entry name" value="REC"/>
    <property type="match status" value="1"/>
</dbReference>